<dbReference type="Pfam" id="PF19306">
    <property type="entry name" value="WHD_Lhr"/>
    <property type="match status" value="1"/>
</dbReference>
<dbReference type="InterPro" id="IPR045628">
    <property type="entry name" value="Lhr_WH_dom"/>
</dbReference>
<dbReference type="SUPFAM" id="SSF52540">
    <property type="entry name" value="P-loop containing nucleoside triphosphate hydrolases"/>
    <property type="match status" value="1"/>
</dbReference>
<dbReference type="PROSITE" id="PS51194">
    <property type="entry name" value="HELICASE_CTER"/>
    <property type="match status" value="1"/>
</dbReference>
<dbReference type="Pfam" id="PF23235">
    <property type="entry name" value="WHD_3rd_Lhr"/>
    <property type="match status" value="1"/>
</dbReference>
<dbReference type="PROSITE" id="PS51192">
    <property type="entry name" value="HELICASE_ATP_BIND_1"/>
    <property type="match status" value="1"/>
</dbReference>
<comment type="caution">
    <text evidence="12">The sequence shown here is derived from an EMBL/GenBank/DDBJ whole genome shotgun (WGS) entry which is preliminary data.</text>
</comment>
<dbReference type="GO" id="GO:0006281">
    <property type="term" value="P:DNA repair"/>
    <property type="evidence" value="ECO:0007669"/>
    <property type="project" value="UniProtKB-KW"/>
</dbReference>
<dbReference type="Pfam" id="PF00271">
    <property type="entry name" value="Helicase_C"/>
    <property type="match status" value="1"/>
</dbReference>
<reference evidence="12 13" key="1">
    <citation type="submission" date="2014-03" db="EMBL/GenBank/DDBJ databases">
        <title>Genomics of Bifidobacteria.</title>
        <authorList>
            <person name="Ventura M."/>
            <person name="Milani C."/>
            <person name="Lugli G.A."/>
        </authorList>
    </citation>
    <scope>NUCLEOTIDE SEQUENCE [LARGE SCALE GENOMIC DNA]</scope>
    <source>
        <strain evidence="12 13">LMG 11596</strain>
    </source>
</reference>
<keyword evidence="8" id="KW-0413">Isomerase</keyword>
<evidence type="ECO:0000256" key="2">
    <source>
        <dbReference type="ARBA" id="ARBA00022763"/>
    </source>
</evidence>
<dbReference type="SMART" id="SM00490">
    <property type="entry name" value="HELICc"/>
    <property type="match status" value="1"/>
</dbReference>
<keyword evidence="1" id="KW-0547">Nucleotide-binding</keyword>
<evidence type="ECO:0000256" key="3">
    <source>
        <dbReference type="ARBA" id="ARBA00022801"/>
    </source>
</evidence>
<dbReference type="Proteomes" id="UP000029074">
    <property type="component" value="Unassembled WGS sequence"/>
</dbReference>
<feature type="domain" description="Helicase ATP-binding" evidence="10">
    <location>
        <begin position="27"/>
        <end position="250"/>
    </location>
</feature>
<evidence type="ECO:0000259" key="11">
    <source>
        <dbReference type="PROSITE" id="PS51194"/>
    </source>
</evidence>
<dbReference type="SMART" id="SM00487">
    <property type="entry name" value="DEXDc"/>
    <property type="match status" value="1"/>
</dbReference>
<gene>
    <name evidence="12" type="ORF">BGLCM_1536</name>
</gene>
<proteinExistence type="predicted"/>
<feature type="region of interest" description="Disordered" evidence="9">
    <location>
        <begin position="422"/>
        <end position="446"/>
    </location>
</feature>
<dbReference type="PANTHER" id="PTHR47962:SF5">
    <property type="entry name" value="ATP-DEPENDENT HELICASE LHR-RELATED"/>
    <property type="match status" value="1"/>
</dbReference>
<sequence length="1640" mass="177976">MQGFTQQTQRWFEQTFGKPTDVQRQAWPLIRSGADTLVIAPTGSGKTLAAFLAALDTIMCERARSVSGAVQPRIDHVDLVEDAPQTAKPARSKQRAKTKGVRVLYISPLKALGVDVAKNLDLPLRGISDEYAAEGLEVPEVRVAMRSGDTDAKARAAITRRPPDILVTTPESLYLMLTSKAREILRHVDTVIIDEVHAVAGTKRGSHLALSLERLDALLEHPAQRIGLSATVHPMEETAAFLGGSRPVQIVNAAGAPSVDLRVVDVSERAVTRRTNLIASEGEPGIAPTTGDASRRNSALHTPTTSISGVTPAMQRLAARKAETAADSPSAQALQAAQRFTAHAAMPAPHHGLPMDASATTQKTFSIWPQVQRSVLDMILEHRTTLVFVNSRGVAERLTAQINDLYAQRVNAGRGDAIDTAWGQHGDGPDEPMHRRSSYGSTSMLVSSPEPEATLAMAHHGSVSKDRRKQIEDDLKRGKLRCVIATSSLELGIDMGSVDLVIQIAPPLSISSGLQRVGRADHTVGGTSHAVFYPLTRQEIVATGTAVEHMRSGSLEPTMMVRNALDVLAQQTVAAASVEPVSVDTWYALVRKAAPYAGLGRDVFETVIKLLTGAYNSEEFSAFRPPLMLDEDSGMISARPGAQRLAVTSGGTIPDRGLYTVVLPEAQAGKGPKRVGELDEEMVYETRVGDIITLGTSTWQVQEITNDRVVVIPAPGRSARLPFWHGDQAGRSYTFGLAQAQWMHDMNAGFLAATNNGTATEPTFNDETLERLHNDGFDDNAINDLAGFLADQRAATTVIPDATRIVVERTRSEEGDWTVLIHSQLGRRVHEPWALAINARLQQRYGFSGQIFAADDGIVIRLPDGDGTIDVIGSIRFDVDDLNRIVTEQVGGSVLFASRFREVAARSLFMPRMNPGKRVPLWQQRLRASQLLAAARPIKDFPLIMETTRECLQDVYDLPALREVMGRIGAGQIMIDEVTTDYPSPMAENLMFGFVGSVMYEGDTPLAERNTQLLSMDPAMLEQLLGEADYASVLDSESIDETARALEGRTFWNALDEQDITGRVSRYAKTHAPFTAAQMIADLNIDAEAAVRALDALKERGEVLQGRFDARMSEDVEQWVHQSVFRMIRSRSLRRARAAIRPVSAADYQRFLLDLQGVGPVGGQRHDDTEGVLRVLEQCEGVELPLHVWEGSVLPARVRNYTHAMLDALVLEGTVVWVMGERGVRWYPADSVQLASWAARVHEQAEQAGSADTDADLSSALDSVVAGESNGEWNGDGETEVQAWLADDTCRSLCRAILAVLAQGGAYGASQLADLVNERWMDVCEPLVDDGTGELVMPAWTMERFEQSLWRLVRQGLVTNSALEAVRAHETADAGTSSAGGAAAGRSKAAARSAHSVRSMRSVRSIRHRLPARMPQTKTLAGLWRLVTGDQELAAEVSAEQRTIDLVEMLLDRYGLIAPALVDMAGVPGGFSSLYPVLTRMEERGLLVRGMFVEGFGAAQFAVRDTVDVLRGISATTHAHAVVLNAIDPAVLYGAAVPWPALPDDAGKPLRKDGSLVVLRDGVPIVFAALRGKRLMAFSTVESLLESACAELAYQCHQTLGAPVTFTVCNAQPIRVGQPIFHALRAAGFTPTPQGMKLYR</sequence>
<dbReference type="GO" id="GO:0016887">
    <property type="term" value="F:ATP hydrolysis activity"/>
    <property type="evidence" value="ECO:0007669"/>
    <property type="project" value="TreeGrafter"/>
</dbReference>
<name>A0A087AEU1_9BIFI</name>
<organism evidence="12 13">
    <name type="scientific">Bifidobacterium gallicum DSM 20093 = LMG 11596</name>
    <dbReference type="NCBI Taxonomy" id="561180"/>
    <lineage>
        <taxon>Bacteria</taxon>
        <taxon>Bacillati</taxon>
        <taxon>Actinomycetota</taxon>
        <taxon>Actinomycetes</taxon>
        <taxon>Bifidobacteriales</taxon>
        <taxon>Bifidobacteriaceae</taxon>
        <taxon>Bifidobacterium</taxon>
    </lineage>
</organism>
<dbReference type="InterPro" id="IPR001650">
    <property type="entry name" value="Helicase_C-like"/>
</dbReference>
<dbReference type="PANTHER" id="PTHR47962">
    <property type="entry name" value="ATP-DEPENDENT HELICASE LHR-RELATED-RELATED"/>
    <property type="match status" value="1"/>
</dbReference>
<dbReference type="InterPro" id="IPR055368">
    <property type="entry name" value="WH3_Lhr"/>
</dbReference>
<keyword evidence="13" id="KW-1185">Reference proteome</keyword>
<dbReference type="GO" id="GO:0005524">
    <property type="term" value="F:ATP binding"/>
    <property type="evidence" value="ECO:0007669"/>
    <property type="project" value="UniProtKB-KW"/>
</dbReference>
<dbReference type="InterPro" id="IPR027417">
    <property type="entry name" value="P-loop_NTPase"/>
</dbReference>
<dbReference type="GO" id="GO:0003677">
    <property type="term" value="F:DNA binding"/>
    <property type="evidence" value="ECO:0007669"/>
    <property type="project" value="UniProtKB-KW"/>
</dbReference>
<feature type="region of interest" description="Disordered" evidence="9">
    <location>
        <begin position="281"/>
        <end position="307"/>
    </location>
</feature>
<dbReference type="Pfam" id="PF00270">
    <property type="entry name" value="DEAD"/>
    <property type="match status" value="1"/>
</dbReference>
<dbReference type="Pfam" id="PF23234">
    <property type="entry name" value="WHD_4th_Lhr"/>
    <property type="match status" value="1"/>
</dbReference>
<accession>A0A087AEU1</accession>
<dbReference type="InterPro" id="IPR014001">
    <property type="entry name" value="Helicase_ATP-bd"/>
</dbReference>
<keyword evidence="2" id="KW-0227">DNA damage</keyword>
<evidence type="ECO:0000256" key="8">
    <source>
        <dbReference type="ARBA" id="ARBA00023235"/>
    </source>
</evidence>
<keyword evidence="4 12" id="KW-0347">Helicase</keyword>
<evidence type="ECO:0000256" key="9">
    <source>
        <dbReference type="SAM" id="MobiDB-lite"/>
    </source>
</evidence>
<keyword evidence="7" id="KW-0234">DNA repair</keyword>
<dbReference type="EMBL" id="JGYW01000011">
    <property type="protein sequence ID" value="KFI57291.1"/>
    <property type="molecule type" value="Genomic_DNA"/>
</dbReference>
<feature type="compositionally biased region" description="Polar residues" evidence="9">
    <location>
        <begin position="296"/>
        <end position="307"/>
    </location>
</feature>
<dbReference type="Pfam" id="PF08494">
    <property type="entry name" value="DEAD_assoc"/>
    <property type="match status" value="1"/>
</dbReference>
<protein>
    <submittedName>
        <fullName evidence="12">ATP-dependent helicase</fullName>
    </submittedName>
</protein>
<evidence type="ECO:0000313" key="12">
    <source>
        <dbReference type="EMBL" id="KFI57291.1"/>
    </source>
</evidence>
<evidence type="ECO:0000256" key="1">
    <source>
        <dbReference type="ARBA" id="ARBA00022741"/>
    </source>
</evidence>
<keyword evidence="3" id="KW-0378">Hydrolase</keyword>
<keyword evidence="6" id="KW-0238">DNA-binding</keyword>
<evidence type="ECO:0000313" key="13">
    <source>
        <dbReference type="Proteomes" id="UP000029074"/>
    </source>
</evidence>
<evidence type="ECO:0000256" key="6">
    <source>
        <dbReference type="ARBA" id="ARBA00023125"/>
    </source>
</evidence>
<evidence type="ECO:0000256" key="7">
    <source>
        <dbReference type="ARBA" id="ARBA00023204"/>
    </source>
</evidence>
<dbReference type="Gene3D" id="3.40.50.300">
    <property type="entry name" value="P-loop containing nucleotide triphosphate hydrolases"/>
    <property type="match status" value="2"/>
</dbReference>
<evidence type="ECO:0000256" key="5">
    <source>
        <dbReference type="ARBA" id="ARBA00022840"/>
    </source>
</evidence>
<dbReference type="InterPro" id="IPR055367">
    <property type="entry name" value="WH4_Lhr"/>
</dbReference>
<evidence type="ECO:0000256" key="4">
    <source>
        <dbReference type="ARBA" id="ARBA00022806"/>
    </source>
</evidence>
<dbReference type="GO" id="GO:0004386">
    <property type="term" value="F:helicase activity"/>
    <property type="evidence" value="ECO:0007669"/>
    <property type="project" value="UniProtKB-KW"/>
</dbReference>
<dbReference type="InterPro" id="IPR013701">
    <property type="entry name" value="Lhr-like_DEAD/DEAH_assoc"/>
</dbReference>
<evidence type="ECO:0000259" key="10">
    <source>
        <dbReference type="PROSITE" id="PS51192"/>
    </source>
</evidence>
<dbReference type="InterPro" id="IPR052511">
    <property type="entry name" value="ATP-dep_Helicase"/>
</dbReference>
<keyword evidence="5" id="KW-0067">ATP-binding</keyword>
<feature type="region of interest" description="Disordered" evidence="9">
    <location>
        <begin position="1374"/>
        <end position="1397"/>
    </location>
</feature>
<feature type="domain" description="Helicase C-terminal" evidence="11">
    <location>
        <begin position="374"/>
        <end position="566"/>
    </location>
</feature>
<dbReference type="InterPro" id="IPR011545">
    <property type="entry name" value="DEAD/DEAH_box_helicase_dom"/>
</dbReference>